<proteinExistence type="predicted"/>
<name>A0A1G1Y0W2_9BACT</name>
<comment type="caution">
    <text evidence="1">The sequence shown here is derived from an EMBL/GenBank/DDBJ whole genome shotgun (WGS) entry which is preliminary data.</text>
</comment>
<dbReference type="Proteomes" id="UP000178432">
    <property type="component" value="Unassembled WGS sequence"/>
</dbReference>
<protein>
    <submittedName>
        <fullName evidence="1">Uncharacterized protein</fullName>
    </submittedName>
</protein>
<evidence type="ECO:0000313" key="1">
    <source>
        <dbReference type="EMBL" id="OGY45975.1"/>
    </source>
</evidence>
<dbReference type="EMBL" id="MHIF01000068">
    <property type="protein sequence ID" value="OGY45975.1"/>
    <property type="molecule type" value="Genomic_DNA"/>
</dbReference>
<sequence length="63" mass="7229">MDLGNREKFLKIYANLPLGVRGEIIAVLEDGKPITWDVAFFEVDNNTKQSEIILKKLQKLELI</sequence>
<dbReference type="AlphaFoldDB" id="A0A1G1Y0W2"/>
<evidence type="ECO:0000313" key="2">
    <source>
        <dbReference type="Proteomes" id="UP000178432"/>
    </source>
</evidence>
<accession>A0A1G1Y0W2</accession>
<gene>
    <name evidence="1" type="ORF">A2663_04630</name>
</gene>
<organism evidence="1 2">
    <name type="scientific">Candidatus Buchananbacteria bacterium RIFCSPHIGHO2_01_FULL_46_12</name>
    <dbReference type="NCBI Taxonomy" id="1797536"/>
    <lineage>
        <taxon>Bacteria</taxon>
        <taxon>Candidatus Buchananiibacteriota</taxon>
    </lineage>
</organism>
<reference evidence="1 2" key="1">
    <citation type="journal article" date="2016" name="Nat. Commun.">
        <title>Thousands of microbial genomes shed light on interconnected biogeochemical processes in an aquifer system.</title>
        <authorList>
            <person name="Anantharaman K."/>
            <person name="Brown C.T."/>
            <person name="Hug L.A."/>
            <person name="Sharon I."/>
            <person name="Castelle C.J."/>
            <person name="Probst A.J."/>
            <person name="Thomas B.C."/>
            <person name="Singh A."/>
            <person name="Wilkins M.J."/>
            <person name="Karaoz U."/>
            <person name="Brodie E.L."/>
            <person name="Williams K.H."/>
            <person name="Hubbard S.S."/>
            <person name="Banfield J.F."/>
        </authorList>
    </citation>
    <scope>NUCLEOTIDE SEQUENCE [LARGE SCALE GENOMIC DNA]</scope>
</reference>